<dbReference type="PROSITE" id="PS51462">
    <property type="entry name" value="NUDIX"/>
    <property type="match status" value="1"/>
</dbReference>
<dbReference type="GO" id="GO:0010945">
    <property type="term" value="F:coenzyme A diphosphatase activity"/>
    <property type="evidence" value="ECO:0007669"/>
    <property type="project" value="InterPro"/>
</dbReference>
<dbReference type="HOGENOM" id="CLU_040940_2_2_1"/>
<dbReference type="InterPro" id="IPR045121">
    <property type="entry name" value="CoAse"/>
</dbReference>
<reference evidence="3" key="1">
    <citation type="journal article" date="2014" name="Proc. Natl. Acad. Sci. U.S.A.">
        <title>Extensive sampling of basidiomycete genomes demonstrates inadequacy of the white-rot/brown-rot paradigm for wood decay fungi.</title>
        <authorList>
            <person name="Riley R."/>
            <person name="Salamov A.A."/>
            <person name="Brown D.W."/>
            <person name="Nagy L.G."/>
            <person name="Floudas D."/>
            <person name="Held B.W."/>
            <person name="Levasseur A."/>
            <person name="Lombard V."/>
            <person name="Morin E."/>
            <person name="Otillar R."/>
            <person name="Lindquist E.A."/>
            <person name="Sun H."/>
            <person name="LaButti K.M."/>
            <person name="Schmutz J."/>
            <person name="Jabbour D."/>
            <person name="Luo H."/>
            <person name="Baker S.E."/>
            <person name="Pisabarro A.G."/>
            <person name="Walton J.D."/>
            <person name="Blanchette R.A."/>
            <person name="Henrissat B."/>
            <person name="Martin F."/>
            <person name="Cullen D."/>
            <person name="Hibbett D.S."/>
            <person name="Grigoriev I.V."/>
        </authorList>
    </citation>
    <scope>NUCLEOTIDE SEQUENCE [LARGE SCALE GENOMIC DNA]</scope>
    <source>
        <strain evidence="3">MUCL 33604</strain>
    </source>
</reference>
<dbReference type="CDD" id="cd03426">
    <property type="entry name" value="NUDIX_CoAse_Nudt7"/>
    <property type="match status" value="1"/>
</dbReference>
<protein>
    <recommendedName>
        <fullName evidence="1">Nudix hydrolase domain-containing protein</fullName>
    </recommendedName>
</protein>
<dbReference type="Gene3D" id="3.90.79.10">
    <property type="entry name" value="Nucleoside Triphosphate Pyrophosphohydrolase"/>
    <property type="match status" value="1"/>
</dbReference>
<dbReference type="PANTHER" id="PTHR12992:SF45">
    <property type="entry name" value="NUDIX HYDROLASE DOMAIN-CONTAINING PROTEIN"/>
    <property type="match status" value="1"/>
</dbReference>
<feature type="domain" description="Nudix hydrolase" evidence="1">
    <location>
        <begin position="42"/>
        <end position="180"/>
    </location>
</feature>
<sequence>MDAIFDLSSVPLDQLSPQSRLCIEQLHRHEREPADLTSYPVNKLAAVLILLFERAGRLRVLLTTRSKLLRSHPGQTALPGGKVDPLDQDILETAYREAHEEVALPLDSPQIYNICLLRPFLSSYKLFVTPVIALLTDNSILDGLKANPSEVDGIFDHPLEALLDPSLVDKEILVPKGGELWPYETDLHSTSDAQYEFLGGASYRMHRFRSTASPVKGLTAEILTTAAEIAYGRKPVYERYAEGQIQGFAGLYRVLREVESKKVLPSNPGTPVIV</sequence>
<keyword evidence="3" id="KW-1185">Reference proteome</keyword>
<proteinExistence type="predicted"/>
<evidence type="ECO:0000259" key="1">
    <source>
        <dbReference type="PROSITE" id="PS51462"/>
    </source>
</evidence>
<dbReference type="SUPFAM" id="SSF55811">
    <property type="entry name" value="Nudix"/>
    <property type="match status" value="1"/>
</dbReference>
<dbReference type="Pfam" id="PF00293">
    <property type="entry name" value="NUDIX"/>
    <property type="match status" value="1"/>
</dbReference>
<accession>A0A067PZT1</accession>
<dbReference type="PANTHER" id="PTHR12992">
    <property type="entry name" value="NUDIX HYDROLASE"/>
    <property type="match status" value="1"/>
</dbReference>
<dbReference type="Proteomes" id="UP000027265">
    <property type="component" value="Unassembled WGS sequence"/>
</dbReference>
<dbReference type="EMBL" id="KL197716">
    <property type="protein sequence ID" value="KDQ59380.1"/>
    <property type="molecule type" value="Genomic_DNA"/>
</dbReference>
<organism evidence="2 3">
    <name type="scientific">Jaapia argillacea MUCL 33604</name>
    <dbReference type="NCBI Taxonomy" id="933084"/>
    <lineage>
        <taxon>Eukaryota</taxon>
        <taxon>Fungi</taxon>
        <taxon>Dikarya</taxon>
        <taxon>Basidiomycota</taxon>
        <taxon>Agaricomycotina</taxon>
        <taxon>Agaricomycetes</taxon>
        <taxon>Agaricomycetidae</taxon>
        <taxon>Jaapiales</taxon>
        <taxon>Jaapiaceae</taxon>
        <taxon>Jaapia</taxon>
    </lineage>
</organism>
<dbReference type="InterPro" id="IPR000086">
    <property type="entry name" value="NUDIX_hydrolase_dom"/>
</dbReference>
<dbReference type="InterPro" id="IPR015797">
    <property type="entry name" value="NUDIX_hydrolase-like_dom_sf"/>
</dbReference>
<dbReference type="GO" id="GO:0015938">
    <property type="term" value="P:coenzyme A catabolic process"/>
    <property type="evidence" value="ECO:0007669"/>
    <property type="project" value="TreeGrafter"/>
</dbReference>
<dbReference type="OrthoDB" id="10260614at2759"/>
<dbReference type="AlphaFoldDB" id="A0A067PZT1"/>
<evidence type="ECO:0000313" key="3">
    <source>
        <dbReference type="Proteomes" id="UP000027265"/>
    </source>
</evidence>
<gene>
    <name evidence="2" type="ORF">JAAARDRAFT_33749</name>
</gene>
<evidence type="ECO:0000313" key="2">
    <source>
        <dbReference type="EMBL" id="KDQ59380.1"/>
    </source>
</evidence>
<name>A0A067PZT1_9AGAM</name>
<dbReference type="STRING" id="933084.A0A067PZT1"/>
<dbReference type="InParanoid" id="A0A067PZT1"/>